<comment type="similarity">
    <text evidence="1">Belongs to the short-chain dehydrogenases/reductases (SDR) family.</text>
</comment>
<dbReference type="PANTHER" id="PTHR24320:SF264">
    <property type="entry name" value="DEHYDROGENASE_REDUCTASE SDR FAMILY MEMBER ON CHROMOSOME X"/>
    <property type="match status" value="1"/>
</dbReference>
<proteinExistence type="inferred from homology"/>
<dbReference type="RefSeq" id="XP_015177375.1">
    <property type="nucleotide sequence ID" value="XM_015321889.1"/>
</dbReference>
<dbReference type="RefSeq" id="XP_015177376.1">
    <property type="nucleotide sequence ID" value="XM_015321890.1"/>
</dbReference>
<dbReference type="InterPro" id="IPR036291">
    <property type="entry name" value="NAD(P)-bd_dom_sf"/>
</dbReference>
<accession>A0ABM1IAY8</accession>
<organism evidence="3 4">
    <name type="scientific">Polistes dominula</name>
    <name type="common">European paper wasp</name>
    <name type="synonym">Vespa dominula</name>
    <dbReference type="NCBI Taxonomy" id="743375"/>
    <lineage>
        <taxon>Eukaryota</taxon>
        <taxon>Metazoa</taxon>
        <taxon>Ecdysozoa</taxon>
        <taxon>Arthropoda</taxon>
        <taxon>Hexapoda</taxon>
        <taxon>Insecta</taxon>
        <taxon>Pterygota</taxon>
        <taxon>Neoptera</taxon>
        <taxon>Endopterygota</taxon>
        <taxon>Hymenoptera</taxon>
        <taxon>Apocrita</taxon>
        <taxon>Aculeata</taxon>
        <taxon>Vespoidea</taxon>
        <taxon>Vespidae</taxon>
        <taxon>Polistinae</taxon>
        <taxon>Polistini</taxon>
        <taxon>Polistes</taxon>
    </lineage>
</organism>
<keyword evidence="2" id="KW-0560">Oxidoreductase</keyword>
<keyword evidence="3" id="KW-1185">Reference proteome</keyword>
<dbReference type="Pfam" id="PF00106">
    <property type="entry name" value="adh_short"/>
    <property type="match status" value="1"/>
</dbReference>
<dbReference type="PANTHER" id="PTHR24320">
    <property type="entry name" value="RETINOL DEHYDROGENASE"/>
    <property type="match status" value="1"/>
</dbReference>
<evidence type="ECO:0000313" key="4">
    <source>
        <dbReference type="RefSeq" id="XP_015177375.1"/>
    </source>
</evidence>
<evidence type="ECO:0000313" key="5">
    <source>
        <dbReference type="RefSeq" id="XP_015177376.1"/>
    </source>
</evidence>
<evidence type="ECO:0000313" key="3">
    <source>
        <dbReference type="Proteomes" id="UP000694924"/>
    </source>
</evidence>
<protein>
    <submittedName>
        <fullName evidence="4 5">Dehydrogenase/reductase SDR family member on chromosome X-like</fullName>
    </submittedName>
</protein>
<dbReference type="InterPro" id="IPR002347">
    <property type="entry name" value="SDR_fam"/>
</dbReference>
<dbReference type="PRINTS" id="PR00081">
    <property type="entry name" value="GDHRDH"/>
</dbReference>
<dbReference type="SUPFAM" id="SSF51735">
    <property type="entry name" value="NAD(P)-binding Rossmann-fold domains"/>
    <property type="match status" value="1"/>
</dbReference>
<evidence type="ECO:0000256" key="1">
    <source>
        <dbReference type="ARBA" id="ARBA00006484"/>
    </source>
</evidence>
<dbReference type="GeneID" id="107066869"/>
<sequence>MFFLSVSMCAFLCSCLYYYKPRTDKHYLIIIYYTVIYSLVALKEMFYDRINAKNNKTALLPMPGKIAIITGGSRGIGSEVVRMLLQCDIEVIIACRTPSVGEKLISKIRESGVTTGKAKVYKIDNNSLESVKEFADKIKHDYNELHILINNAGIMFTPQKETKDGFDQQWSTNYLSHFYLTVLLLPLLKAGSRPKENSRIVNVSSCAHRIGWMNFDDINFKQNFNTYLVYAQSKLAQLISTKHLQDLFEKKQLGIQVYAVHPGIVNTNLFDYSYLKRLKFLNKYTMKTPEQGATSIVYAATNDKIKEHGGIYINNCIEDKNVNPLVYDKFTQEELLRISLEQVQLKDLFQFIDN</sequence>
<gene>
    <name evidence="4 5" type="primary">LOC107066869</name>
</gene>
<reference evidence="4 5" key="1">
    <citation type="submission" date="2025-05" db="UniProtKB">
        <authorList>
            <consortium name="RefSeq"/>
        </authorList>
    </citation>
    <scope>IDENTIFICATION</scope>
    <source>
        <tissue evidence="4 5">Whole body</tissue>
    </source>
</reference>
<evidence type="ECO:0000256" key="2">
    <source>
        <dbReference type="ARBA" id="ARBA00023002"/>
    </source>
</evidence>
<dbReference type="Proteomes" id="UP000694924">
    <property type="component" value="Unplaced"/>
</dbReference>
<dbReference type="Gene3D" id="3.40.50.720">
    <property type="entry name" value="NAD(P)-binding Rossmann-like Domain"/>
    <property type="match status" value="1"/>
</dbReference>
<name>A0ABM1IAY8_POLDO</name>